<evidence type="ECO:0000256" key="4">
    <source>
        <dbReference type="ARBA" id="ARBA00022723"/>
    </source>
</evidence>
<dbReference type="Pfam" id="PF04234">
    <property type="entry name" value="CopC"/>
    <property type="match status" value="1"/>
</dbReference>
<sequence length="610" mass="63935">MHRRHALLLLLTGLFTLLFSSLGLGAPANAQTPTTGPISVIATTPADGATLTAAPPEIILNFAAILPDIEAVIQLQNANKELLNVGQPIAFNNRTSLKVRVLEQTGLPAGGYLVTWLVRPNGSKPISGKFAFILEAPEGSSSGTGDTTDTTEPIKIETGGLGLTKSNYSGGFLGMIGRLLAYIGLAGLAGALLFVALAWAEGVEYVLTVRHMIAAWAIGTFGSLISLAALSADIKGVSLARGMLPTSWGSALDTTYGKVLVIRFLAMAASVWVARHPERVVDPTSRWMAFGGPGLALITYGWSRHSEGILSVPFGILHMVGISAWFGGAALLARVVLAGPGEADLVTALKRFRGIAVPALGLTLFSGIIEAAFHLGGARNLLNTGYGKILVLKILAVAAMAFVGTANRQFVRSRLARTRTLPPRPAQRLRKSVRTEIMIGAFVLLLTGWMTGAKAPDAGSSDPAAVNKNTLMSDDGTFKVEVTFGPKKVGAQVEVHFRLLKPKTITNGLMTFTPNDVNAASIEVPIEGSPRYGFGPDQGFVFPASGTWTITVTATGPDGDLPAASGQFAVRNQDGSEPTPTSSTIATDITRQTVPDITEPVDTTPVKAAN</sequence>
<reference evidence="12" key="1">
    <citation type="submission" date="2020-05" db="EMBL/GenBank/DDBJ databases">
        <authorList>
            <person name="Chiriac C."/>
            <person name="Salcher M."/>
            <person name="Ghai R."/>
            <person name="Kavagutti S V."/>
        </authorList>
    </citation>
    <scope>NUCLEOTIDE SEQUENCE</scope>
</reference>
<keyword evidence="2" id="KW-1003">Cell membrane</keyword>
<dbReference type="GO" id="GO:0046688">
    <property type="term" value="P:response to copper ion"/>
    <property type="evidence" value="ECO:0007669"/>
    <property type="project" value="InterPro"/>
</dbReference>
<dbReference type="InterPro" id="IPR014755">
    <property type="entry name" value="Cu-Rt/internalin_Ig-like"/>
</dbReference>
<comment type="subcellular location">
    <subcellularLocation>
        <location evidence="1">Cell membrane</location>
        <topology evidence="1">Multi-pass membrane protein</topology>
    </subcellularLocation>
</comment>
<keyword evidence="3 9" id="KW-0812">Transmembrane</keyword>
<dbReference type="AlphaFoldDB" id="A0A6J6RIF6"/>
<dbReference type="InterPro" id="IPR007348">
    <property type="entry name" value="CopC_dom"/>
</dbReference>
<gene>
    <name evidence="12" type="ORF">UFOPK2602_01720</name>
    <name evidence="13" type="ORF">UFOPK2806_00497</name>
</gene>
<evidence type="ECO:0000256" key="5">
    <source>
        <dbReference type="ARBA" id="ARBA00022729"/>
    </source>
</evidence>
<feature type="transmembrane region" description="Helical" evidence="9">
    <location>
        <begin position="179"/>
        <end position="200"/>
    </location>
</feature>
<proteinExistence type="predicted"/>
<evidence type="ECO:0000256" key="7">
    <source>
        <dbReference type="ARBA" id="ARBA00023008"/>
    </source>
</evidence>
<dbReference type="InterPro" id="IPR014756">
    <property type="entry name" value="Ig_E-set"/>
</dbReference>
<protein>
    <submittedName>
        <fullName evidence="12">Unannotated protein</fullName>
    </submittedName>
</protein>
<organism evidence="12">
    <name type="scientific">freshwater metagenome</name>
    <dbReference type="NCBI Taxonomy" id="449393"/>
    <lineage>
        <taxon>unclassified sequences</taxon>
        <taxon>metagenomes</taxon>
        <taxon>ecological metagenomes</taxon>
    </lineage>
</organism>
<feature type="domain" description="CopC" evidence="10">
    <location>
        <begin position="40"/>
        <end position="132"/>
    </location>
</feature>
<evidence type="ECO:0000259" key="11">
    <source>
        <dbReference type="Pfam" id="PF05425"/>
    </source>
</evidence>
<dbReference type="InterPro" id="IPR008457">
    <property type="entry name" value="Cu-R_CopD_dom"/>
</dbReference>
<feature type="transmembrane region" description="Helical" evidence="9">
    <location>
        <begin position="432"/>
        <end position="451"/>
    </location>
</feature>
<dbReference type="PANTHER" id="PTHR34820:SF4">
    <property type="entry name" value="INNER MEMBRANE PROTEIN YEBZ"/>
    <property type="match status" value="1"/>
</dbReference>
<dbReference type="InterPro" id="IPR032694">
    <property type="entry name" value="CopC/D"/>
</dbReference>
<dbReference type="GO" id="GO:0042597">
    <property type="term" value="C:periplasmic space"/>
    <property type="evidence" value="ECO:0007669"/>
    <property type="project" value="InterPro"/>
</dbReference>
<keyword evidence="6 9" id="KW-1133">Transmembrane helix</keyword>
<keyword evidence="7" id="KW-0186">Copper</keyword>
<evidence type="ECO:0000256" key="2">
    <source>
        <dbReference type="ARBA" id="ARBA00022475"/>
    </source>
</evidence>
<evidence type="ECO:0000256" key="3">
    <source>
        <dbReference type="ARBA" id="ARBA00022692"/>
    </source>
</evidence>
<dbReference type="Pfam" id="PF05425">
    <property type="entry name" value="CopD"/>
    <property type="match status" value="1"/>
</dbReference>
<evidence type="ECO:0000256" key="9">
    <source>
        <dbReference type="SAM" id="Phobius"/>
    </source>
</evidence>
<dbReference type="GO" id="GO:0006825">
    <property type="term" value="P:copper ion transport"/>
    <property type="evidence" value="ECO:0007669"/>
    <property type="project" value="InterPro"/>
</dbReference>
<evidence type="ECO:0000313" key="13">
    <source>
        <dbReference type="EMBL" id="CAB4742738.1"/>
    </source>
</evidence>
<name>A0A6J6RIF6_9ZZZZ</name>
<feature type="transmembrane region" description="Helical" evidence="9">
    <location>
        <begin position="212"/>
        <end position="234"/>
    </location>
</feature>
<evidence type="ECO:0000256" key="8">
    <source>
        <dbReference type="ARBA" id="ARBA00023136"/>
    </source>
</evidence>
<dbReference type="SUPFAM" id="SSF81296">
    <property type="entry name" value="E set domains"/>
    <property type="match status" value="1"/>
</dbReference>
<feature type="transmembrane region" description="Helical" evidence="9">
    <location>
        <begin position="254"/>
        <end position="274"/>
    </location>
</feature>
<dbReference type="EMBL" id="CAEZYY010000004">
    <property type="protein sequence ID" value="CAB4742738.1"/>
    <property type="molecule type" value="Genomic_DNA"/>
</dbReference>
<dbReference type="PANTHER" id="PTHR34820">
    <property type="entry name" value="INNER MEMBRANE PROTEIN YEBZ"/>
    <property type="match status" value="1"/>
</dbReference>
<dbReference type="Gene3D" id="2.60.40.1220">
    <property type="match status" value="1"/>
</dbReference>
<accession>A0A6J6RIF6</accession>
<feature type="domain" description="Copper resistance protein D" evidence="11">
    <location>
        <begin position="348"/>
        <end position="450"/>
    </location>
</feature>
<dbReference type="GO" id="GO:0005886">
    <property type="term" value="C:plasma membrane"/>
    <property type="evidence" value="ECO:0007669"/>
    <property type="project" value="UniProtKB-SubCell"/>
</dbReference>
<evidence type="ECO:0000313" key="12">
    <source>
        <dbReference type="EMBL" id="CAB4720765.1"/>
    </source>
</evidence>
<feature type="transmembrane region" description="Helical" evidence="9">
    <location>
        <begin position="286"/>
        <end position="303"/>
    </location>
</feature>
<evidence type="ECO:0000256" key="1">
    <source>
        <dbReference type="ARBA" id="ARBA00004651"/>
    </source>
</evidence>
<feature type="transmembrane region" description="Helical" evidence="9">
    <location>
        <begin position="389"/>
        <end position="411"/>
    </location>
</feature>
<evidence type="ECO:0000259" key="10">
    <source>
        <dbReference type="Pfam" id="PF04234"/>
    </source>
</evidence>
<dbReference type="GO" id="GO:0005507">
    <property type="term" value="F:copper ion binding"/>
    <property type="evidence" value="ECO:0007669"/>
    <property type="project" value="InterPro"/>
</dbReference>
<dbReference type="EMBL" id="CAEZXX010000135">
    <property type="protein sequence ID" value="CAB4720765.1"/>
    <property type="molecule type" value="Genomic_DNA"/>
</dbReference>
<keyword evidence="8 9" id="KW-0472">Membrane</keyword>
<evidence type="ECO:0000256" key="6">
    <source>
        <dbReference type="ARBA" id="ARBA00022989"/>
    </source>
</evidence>
<feature type="transmembrane region" description="Helical" evidence="9">
    <location>
        <begin position="354"/>
        <end position="377"/>
    </location>
</feature>
<keyword evidence="5" id="KW-0732">Signal</keyword>
<feature type="transmembrane region" description="Helical" evidence="9">
    <location>
        <begin position="309"/>
        <end position="333"/>
    </location>
</feature>
<keyword evidence="4" id="KW-0479">Metal-binding</keyword>